<dbReference type="Proteomes" id="UP000294325">
    <property type="component" value="Chromosome"/>
</dbReference>
<feature type="transmembrane region" description="Helical" evidence="5">
    <location>
        <begin position="176"/>
        <end position="192"/>
    </location>
</feature>
<feature type="transmembrane region" description="Helical" evidence="5">
    <location>
        <begin position="221"/>
        <end position="241"/>
    </location>
</feature>
<dbReference type="Pfam" id="PF04932">
    <property type="entry name" value="Wzy_C"/>
    <property type="match status" value="1"/>
</dbReference>
<reference evidence="7 8" key="1">
    <citation type="submission" date="2019-03" db="EMBL/GenBank/DDBJ databases">
        <title>The genome sequence of Nitrosococcus wardiae strain D1FHST reveals the archetypal metabolic capacity of ammonia-oxidizing Gammaproteobacteria.</title>
        <authorList>
            <person name="Wang L."/>
            <person name="Lim C.K."/>
            <person name="Hanson T.E."/>
            <person name="Dang H."/>
            <person name="Klotz M.G."/>
        </authorList>
    </citation>
    <scope>NUCLEOTIDE SEQUENCE [LARGE SCALE GENOMIC DNA]</scope>
    <source>
        <strain evidence="7 8">D1FHS</strain>
    </source>
</reference>
<accession>A0A4P7BYN4</accession>
<keyword evidence="7" id="KW-0436">Ligase</keyword>
<name>A0A4P7BYN4_9GAMM</name>
<evidence type="ECO:0000259" key="6">
    <source>
        <dbReference type="Pfam" id="PF04932"/>
    </source>
</evidence>
<evidence type="ECO:0000256" key="4">
    <source>
        <dbReference type="ARBA" id="ARBA00023136"/>
    </source>
</evidence>
<feature type="domain" description="O-antigen ligase-related" evidence="6">
    <location>
        <begin position="182"/>
        <end position="323"/>
    </location>
</feature>
<dbReference type="GO" id="GO:0016874">
    <property type="term" value="F:ligase activity"/>
    <property type="evidence" value="ECO:0007669"/>
    <property type="project" value="UniProtKB-KW"/>
</dbReference>
<protein>
    <submittedName>
        <fullName evidence="7">O-antigen ligase domain-containing protein</fullName>
    </submittedName>
</protein>
<dbReference type="PANTHER" id="PTHR37422">
    <property type="entry name" value="TEICHURONIC ACID BIOSYNTHESIS PROTEIN TUAE"/>
    <property type="match status" value="1"/>
</dbReference>
<keyword evidence="4 5" id="KW-0472">Membrane</keyword>
<feature type="transmembrane region" description="Helical" evidence="5">
    <location>
        <begin position="316"/>
        <end position="335"/>
    </location>
</feature>
<dbReference type="EMBL" id="CP038033">
    <property type="protein sequence ID" value="QBQ54349.1"/>
    <property type="molecule type" value="Genomic_DNA"/>
</dbReference>
<evidence type="ECO:0000313" key="8">
    <source>
        <dbReference type="Proteomes" id="UP000294325"/>
    </source>
</evidence>
<evidence type="ECO:0000256" key="5">
    <source>
        <dbReference type="SAM" id="Phobius"/>
    </source>
</evidence>
<dbReference type="PANTHER" id="PTHR37422:SF23">
    <property type="entry name" value="TEICHURONIC ACID BIOSYNTHESIS PROTEIN TUAE"/>
    <property type="match status" value="1"/>
</dbReference>
<keyword evidence="2 5" id="KW-0812">Transmembrane</keyword>
<proteinExistence type="predicted"/>
<feature type="transmembrane region" description="Helical" evidence="5">
    <location>
        <begin position="58"/>
        <end position="76"/>
    </location>
</feature>
<evidence type="ECO:0000313" key="7">
    <source>
        <dbReference type="EMBL" id="QBQ54349.1"/>
    </source>
</evidence>
<evidence type="ECO:0000256" key="2">
    <source>
        <dbReference type="ARBA" id="ARBA00022692"/>
    </source>
</evidence>
<gene>
    <name evidence="7" type="ORF">E3U44_07375</name>
</gene>
<dbReference type="KEGG" id="nwr:E3U44_07375"/>
<dbReference type="InterPro" id="IPR007016">
    <property type="entry name" value="O-antigen_ligase-rel_domated"/>
</dbReference>
<feature type="transmembrane region" description="Helical" evidence="5">
    <location>
        <begin position="154"/>
        <end position="169"/>
    </location>
</feature>
<evidence type="ECO:0000256" key="3">
    <source>
        <dbReference type="ARBA" id="ARBA00022989"/>
    </source>
</evidence>
<feature type="transmembrane region" description="Helical" evidence="5">
    <location>
        <begin position="88"/>
        <end position="106"/>
    </location>
</feature>
<dbReference type="OrthoDB" id="1118146at2"/>
<sequence length="402" mass="45160">MVVLHRRLQSAFFSWGWLLPTVLPIAQVLGRAVFSILIVFYFFWGSISLYGQKKNIEHPLLGLFVALLLAFLMSVPGAEDVARAWHKWLKFLVYSMSFVFTLVALQQGQDNFERLCRALAGMGIGLIGVLYLHLAYVLWTSAEFVPAQQLKEDNLPFLLPFLLYGLQWIEYRKYRLFLGGALLLSVLFYVVLSEGRAALLALMVALVLYGVLVVGWRLKTLLLPGTVAAIALIGMMTIVHVEPPAKEKETWTDLVDRISSGRTVLWRQAFVYPPESVVTGVGMGNARYAEEALTISEGRQVRHFHNLFVDAWYETGLFGLVAITGWLLLILTRAWRDWRKSIAEDRRQLGLLLSASAAILTAAQLGPSYASSLVSVYLMVLFAALTVFHGKIQQTFFEPANQ</sequence>
<dbReference type="RefSeq" id="WP_134357532.1">
    <property type="nucleotide sequence ID" value="NZ_CP038033.1"/>
</dbReference>
<dbReference type="GO" id="GO:0016020">
    <property type="term" value="C:membrane"/>
    <property type="evidence" value="ECO:0007669"/>
    <property type="project" value="UniProtKB-SubCell"/>
</dbReference>
<feature type="transmembrane region" description="Helical" evidence="5">
    <location>
        <begin position="118"/>
        <end position="139"/>
    </location>
</feature>
<dbReference type="InterPro" id="IPR051533">
    <property type="entry name" value="WaaL-like"/>
</dbReference>
<keyword evidence="8" id="KW-1185">Reference proteome</keyword>
<feature type="transmembrane region" description="Helical" evidence="5">
    <location>
        <begin position="369"/>
        <end position="388"/>
    </location>
</feature>
<feature type="transmembrane region" description="Helical" evidence="5">
    <location>
        <begin position="347"/>
        <end position="363"/>
    </location>
</feature>
<evidence type="ECO:0000256" key="1">
    <source>
        <dbReference type="ARBA" id="ARBA00004141"/>
    </source>
</evidence>
<feature type="transmembrane region" description="Helical" evidence="5">
    <location>
        <begin position="198"/>
        <end position="216"/>
    </location>
</feature>
<dbReference type="AlphaFoldDB" id="A0A4P7BYN4"/>
<keyword evidence="3 5" id="KW-1133">Transmembrane helix</keyword>
<comment type="subcellular location">
    <subcellularLocation>
        <location evidence="1">Membrane</location>
        <topology evidence="1">Multi-pass membrane protein</topology>
    </subcellularLocation>
</comment>
<organism evidence="7 8">
    <name type="scientific">Nitrosococcus wardiae</name>
    <dbReference type="NCBI Taxonomy" id="1814290"/>
    <lineage>
        <taxon>Bacteria</taxon>
        <taxon>Pseudomonadati</taxon>
        <taxon>Pseudomonadota</taxon>
        <taxon>Gammaproteobacteria</taxon>
        <taxon>Chromatiales</taxon>
        <taxon>Chromatiaceae</taxon>
        <taxon>Nitrosococcus</taxon>
    </lineage>
</organism>